<feature type="compositionally biased region" description="Basic residues" evidence="3">
    <location>
        <begin position="65"/>
        <end position="81"/>
    </location>
</feature>
<feature type="region of interest" description="Disordered" evidence="3">
    <location>
        <begin position="1"/>
        <end position="105"/>
    </location>
</feature>
<comment type="similarity">
    <text evidence="1">Belongs to the CCDC124 family.</text>
</comment>
<evidence type="ECO:0000256" key="1">
    <source>
        <dbReference type="ARBA" id="ARBA00008296"/>
    </source>
</evidence>
<name>A0A448YI41_BRENA</name>
<dbReference type="PANTHER" id="PTHR21680">
    <property type="entry name" value="COILED-COIL DOMAIN-CONTAINING PROTEIN 124"/>
    <property type="match status" value="1"/>
</dbReference>
<dbReference type="GO" id="GO:0005634">
    <property type="term" value="C:nucleus"/>
    <property type="evidence" value="ECO:0007669"/>
    <property type="project" value="TreeGrafter"/>
</dbReference>
<evidence type="ECO:0000313" key="5">
    <source>
        <dbReference type="EMBL" id="VEU20566.1"/>
    </source>
</evidence>
<protein>
    <submittedName>
        <fullName evidence="5">DEKNAAC101450</fullName>
    </submittedName>
</protein>
<gene>
    <name evidence="5" type="ORF">BRENAR_LOCUS1301</name>
</gene>
<dbReference type="InParanoid" id="A0A448YI41"/>
<evidence type="ECO:0000256" key="3">
    <source>
        <dbReference type="SAM" id="MobiDB-lite"/>
    </source>
</evidence>
<dbReference type="AlphaFoldDB" id="A0A448YI41"/>
<sequence length="211" mass="23906">MGKKGKNSKKEAEVAEPEKEIDWDEGTKKVSKKQLEKQRKQDEASEKKKEREQLLKMEEEVNASGKKKGKGKEKNSKKGKQAAHSSGLDDALNAVGGGKPSTINAEGLDDAIAALSLLKKDVVSDTEIDRHPERRFKAALAAYTERRLPELREENPGMRKRQLEELAYKEFQKSDENPLNKETNVAFNATDEDVQNLKKSIKQKRTKKFER</sequence>
<dbReference type="InterPro" id="IPR054414">
    <property type="entry name" value="Ccdc124/Oxs1_C"/>
</dbReference>
<evidence type="ECO:0000259" key="4">
    <source>
        <dbReference type="Pfam" id="PF06244"/>
    </source>
</evidence>
<dbReference type="InterPro" id="IPR010422">
    <property type="entry name" value="Ccdc124/Oxs1"/>
</dbReference>
<dbReference type="GO" id="GO:0006366">
    <property type="term" value="P:transcription by RNA polymerase II"/>
    <property type="evidence" value="ECO:0007669"/>
    <property type="project" value="TreeGrafter"/>
</dbReference>
<organism evidence="5 6">
    <name type="scientific">Brettanomyces naardenensis</name>
    <name type="common">Yeast</name>
    <dbReference type="NCBI Taxonomy" id="13370"/>
    <lineage>
        <taxon>Eukaryota</taxon>
        <taxon>Fungi</taxon>
        <taxon>Dikarya</taxon>
        <taxon>Ascomycota</taxon>
        <taxon>Saccharomycotina</taxon>
        <taxon>Pichiomycetes</taxon>
        <taxon>Pichiales</taxon>
        <taxon>Pichiaceae</taxon>
        <taxon>Brettanomyces</taxon>
    </lineage>
</organism>
<feature type="compositionally biased region" description="Basic residues" evidence="3">
    <location>
        <begin position="199"/>
        <end position="211"/>
    </location>
</feature>
<dbReference type="OrthoDB" id="76412at2759"/>
<keyword evidence="2" id="KW-0175">Coiled coil</keyword>
<dbReference type="EMBL" id="CAACVR010000005">
    <property type="protein sequence ID" value="VEU20566.1"/>
    <property type="molecule type" value="Genomic_DNA"/>
</dbReference>
<feature type="region of interest" description="Disordered" evidence="3">
    <location>
        <begin position="171"/>
        <end position="211"/>
    </location>
</feature>
<evidence type="ECO:0000256" key="2">
    <source>
        <dbReference type="ARBA" id="ARBA00023054"/>
    </source>
</evidence>
<dbReference type="PANTHER" id="PTHR21680:SF0">
    <property type="entry name" value="COILED-COIL DOMAIN-CONTAINING PROTEIN 124"/>
    <property type="match status" value="1"/>
</dbReference>
<feature type="compositionally biased region" description="Basic and acidic residues" evidence="3">
    <location>
        <begin position="8"/>
        <end position="59"/>
    </location>
</feature>
<keyword evidence="6" id="KW-1185">Reference proteome</keyword>
<dbReference type="Pfam" id="PF06244">
    <property type="entry name" value="Ccdc124"/>
    <property type="match status" value="1"/>
</dbReference>
<evidence type="ECO:0000313" key="6">
    <source>
        <dbReference type="Proteomes" id="UP000290900"/>
    </source>
</evidence>
<dbReference type="GO" id="GO:0003713">
    <property type="term" value="F:transcription coactivator activity"/>
    <property type="evidence" value="ECO:0007669"/>
    <property type="project" value="TreeGrafter"/>
</dbReference>
<proteinExistence type="inferred from homology"/>
<feature type="domain" description="Coiled-coil" evidence="4">
    <location>
        <begin position="100"/>
        <end position="181"/>
    </location>
</feature>
<dbReference type="Proteomes" id="UP000290900">
    <property type="component" value="Unassembled WGS sequence"/>
</dbReference>
<reference evidence="5 6" key="1">
    <citation type="submission" date="2018-12" db="EMBL/GenBank/DDBJ databases">
        <authorList>
            <person name="Tiukova I."/>
            <person name="Dainat J."/>
        </authorList>
    </citation>
    <scope>NUCLEOTIDE SEQUENCE [LARGE SCALE GENOMIC DNA]</scope>
</reference>
<dbReference type="STRING" id="13370.A0A448YI41"/>
<accession>A0A448YI41</accession>